<evidence type="ECO:0000256" key="2">
    <source>
        <dbReference type="ARBA" id="ARBA00009026"/>
    </source>
</evidence>
<comment type="catalytic activity">
    <reaction evidence="12">
        <text>small RNA 3'-end nucleotide + S-adenosyl-L-methionine = small RNA 3'-end 2'-O-methylnucleotide + S-adenosyl-L-homocysteine + H(+)</text>
        <dbReference type="Rhea" id="RHEA:37887"/>
        <dbReference type="Rhea" id="RHEA-COMP:10415"/>
        <dbReference type="Rhea" id="RHEA-COMP:10416"/>
        <dbReference type="ChEBI" id="CHEBI:15378"/>
        <dbReference type="ChEBI" id="CHEBI:57856"/>
        <dbReference type="ChEBI" id="CHEBI:59789"/>
        <dbReference type="ChEBI" id="CHEBI:74896"/>
        <dbReference type="ChEBI" id="CHEBI:74898"/>
        <dbReference type="EC" id="2.1.1.386"/>
    </reaction>
</comment>
<dbReference type="EMBL" id="CP027059">
    <property type="protein sequence ID" value="UQZ85660.1"/>
    <property type="molecule type" value="Genomic_DNA"/>
</dbReference>
<dbReference type="InterPro" id="IPR029063">
    <property type="entry name" value="SAM-dependent_MTases_sf"/>
</dbReference>
<comment type="cofactor">
    <cofactor evidence="1">
        <name>Mg(2+)</name>
        <dbReference type="ChEBI" id="CHEBI:18420"/>
    </cofactor>
</comment>
<dbReference type="Pfam" id="PF13847">
    <property type="entry name" value="Methyltransf_31"/>
    <property type="match status" value="1"/>
</dbReference>
<evidence type="ECO:0000256" key="3">
    <source>
        <dbReference type="ARBA" id="ARBA00021330"/>
    </source>
</evidence>
<evidence type="ECO:0000256" key="12">
    <source>
        <dbReference type="ARBA" id="ARBA00048418"/>
    </source>
</evidence>
<keyword evidence="16" id="KW-1185">Reference proteome</keyword>
<dbReference type="GO" id="GO:0008168">
    <property type="term" value="F:methyltransferase activity"/>
    <property type="evidence" value="ECO:0007669"/>
    <property type="project" value="UniProtKB-KW"/>
</dbReference>
<evidence type="ECO:0000313" key="15">
    <source>
        <dbReference type="EMBL" id="UQZ85660.1"/>
    </source>
</evidence>
<dbReference type="InterPro" id="IPR025714">
    <property type="entry name" value="Methyltranfer_dom"/>
</dbReference>
<sequence length="421" mass="48389">MAIVQLKSTNPEFSFIIKKNPQSGMQLRSVRKGLAYGWYTDPSAYNVYFKDADNDISYKQDAGEQFEYLNVSRYNTPLFPLNAIGDFFSAPLKTQDPRDTEGYEHTFWINMIHIPLARYVGFFDKHFPELTFELRHHAHHSYSLAVTTRHSLYRLLHAVSALCLFLAMFGEEQLDITEDILDKYVRSIQVIDAPFYIRSLFARHFLSSKDRFKKYRAMLEDTGRYAIQLDFGGTAHQRRRHIGSRLAFDKSILDIGCGEGFYASAFAGKTNGSYYAVDINEEAVAAVNRKAQAKELDNIVTFGSIEQFLETYNGEEVDIIVTEVVEHMSEEEAAALIRLIGERIRFGQCIITTPNAEFNRYYELSGFRHEDHKWEMSREQFSRWLSEAAAGLDLECEWMAIGDRVNDVPTTQGAILKKKEG</sequence>
<dbReference type="Gene3D" id="3.40.50.150">
    <property type="entry name" value="Vaccinia Virus protein VP39"/>
    <property type="match status" value="1"/>
</dbReference>
<dbReference type="Proteomes" id="UP001057134">
    <property type="component" value="Chromosome"/>
</dbReference>
<evidence type="ECO:0000256" key="9">
    <source>
        <dbReference type="ARBA" id="ARBA00022884"/>
    </source>
</evidence>
<dbReference type="Pfam" id="PF22032">
    <property type="entry name" value="Hen1_N"/>
    <property type="match status" value="1"/>
</dbReference>
<dbReference type="RefSeq" id="WP_249861270.1">
    <property type="nucleotide sequence ID" value="NZ_CP027059.1"/>
</dbReference>
<protein>
    <recommendedName>
        <fullName evidence="3">Small RNA 2'-O-methyltransferase</fullName>
        <ecNumber evidence="11">2.1.1.386</ecNumber>
    </recommendedName>
</protein>
<feature type="domain" description="Hen1-like N-terminal" evidence="14">
    <location>
        <begin position="3"/>
        <end position="223"/>
    </location>
</feature>
<keyword evidence="5" id="KW-0808">Transferase</keyword>
<comment type="similarity">
    <text evidence="2">Belongs to the methyltransferase superfamily. HEN1 family.</text>
</comment>
<reference evidence="15" key="2">
    <citation type="journal article" date="2021" name="J Anim Sci Technol">
        <title>Complete genome sequence of Paenibacillus konkukensis sp. nov. SK3146 as a potential probiotic strain.</title>
        <authorList>
            <person name="Jung H.I."/>
            <person name="Park S."/>
            <person name="Niu K.M."/>
            <person name="Lee S.W."/>
            <person name="Kothari D."/>
            <person name="Yi K.J."/>
            <person name="Kim S.K."/>
        </authorList>
    </citation>
    <scope>NUCLEOTIDE SEQUENCE</scope>
    <source>
        <strain evidence="15">SK3146</strain>
    </source>
</reference>
<dbReference type="CDD" id="cd02440">
    <property type="entry name" value="AdoMet_MTases"/>
    <property type="match status" value="1"/>
</dbReference>
<keyword evidence="8" id="KW-0460">Magnesium</keyword>
<proteinExistence type="inferred from homology"/>
<evidence type="ECO:0000256" key="10">
    <source>
        <dbReference type="ARBA" id="ARBA00023158"/>
    </source>
</evidence>
<organism evidence="15 16">
    <name type="scientific">Paenibacillus konkukensis</name>
    <dbReference type="NCBI Taxonomy" id="2020716"/>
    <lineage>
        <taxon>Bacteria</taxon>
        <taxon>Bacillati</taxon>
        <taxon>Bacillota</taxon>
        <taxon>Bacilli</taxon>
        <taxon>Bacillales</taxon>
        <taxon>Paenibacillaceae</taxon>
        <taxon>Paenibacillus</taxon>
    </lineage>
</organism>
<evidence type="ECO:0000256" key="6">
    <source>
        <dbReference type="ARBA" id="ARBA00022691"/>
    </source>
</evidence>
<dbReference type="InterPro" id="IPR053890">
    <property type="entry name" value="Hen1-like_N"/>
</dbReference>
<evidence type="ECO:0000256" key="1">
    <source>
        <dbReference type="ARBA" id="ARBA00001946"/>
    </source>
</evidence>
<evidence type="ECO:0000259" key="13">
    <source>
        <dbReference type="Pfam" id="PF13847"/>
    </source>
</evidence>
<keyword evidence="4 15" id="KW-0489">Methyltransferase</keyword>
<dbReference type="SUPFAM" id="SSF53335">
    <property type="entry name" value="S-adenosyl-L-methionine-dependent methyltransferases"/>
    <property type="match status" value="1"/>
</dbReference>
<dbReference type="PANTHER" id="PTHR21404">
    <property type="entry name" value="HEN1"/>
    <property type="match status" value="1"/>
</dbReference>
<evidence type="ECO:0000256" key="5">
    <source>
        <dbReference type="ARBA" id="ARBA00022679"/>
    </source>
</evidence>
<evidence type="ECO:0000256" key="8">
    <source>
        <dbReference type="ARBA" id="ARBA00022842"/>
    </source>
</evidence>
<evidence type="ECO:0000256" key="4">
    <source>
        <dbReference type="ARBA" id="ARBA00022603"/>
    </source>
</evidence>
<keyword evidence="9" id="KW-0694">RNA-binding</keyword>
<dbReference type="EC" id="2.1.1.386" evidence="11"/>
<dbReference type="GO" id="GO:0032259">
    <property type="term" value="P:methylation"/>
    <property type="evidence" value="ECO:0007669"/>
    <property type="project" value="UniProtKB-KW"/>
</dbReference>
<name>A0ABY4RUY8_9BACL</name>
<gene>
    <name evidence="15" type="ORF">SK3146_04949</name>
</gene>
<evidence type="ECO:0000313" key="16">
    <source>
        <dbReference type="Proteomes" id="UP001057134"/>
    </source>
</evidence>
<dbReference type="InterPro" id="IPR026610">
    <property type="entry name" value="Hen1"/>
</dbReference>
<keyword evidence="6" id="KW-0949">S-adenosyl-L-methionine</keyword>
<feature type="domain" description="Methyltransferase" evidence="13">
    <location>
        <begin position="250"/>
        <end position="355"/>
    </location>
</feature>
<accession>A0ABY4RUY8</accession>
<reference evidence="15" key="1">
    <citation type="submission" date="2018-02" db="EMBL/GenBank/DDBJ databases">
        <authorList>
            <person name="Kim S.-K."/>
            <person name="Jung H.-I."/>
            <person name="Lee S.-W."/>
        </authorList>
    </citation>
    <scope>NUCLEOTIDE SEQUENCE</scope>
    <source>
        <strain evidence="15">SK3146</strain>
    </source>
</reference>
<evidence type="ECO:0000259" key="14">
    <source>
        <dbReference type="Pfam" id="PF22032"/>
    </source>
</evidence>
<evidence type="ECO:0000256" key="7">
    <source>
        <dbReference type="ARBA" id="ARBA00022723"/>
    </source>
</evidence>
<keyword evidence="10" id="KW-0943">RNA-mediated gene silencing</keyword>
<keyword evidence="7" id="KW-0479">Metal-binding</keyword>
<evidence type="ECO:0000256" key="11">
    <source>
        <dbReference type="ARBA" id="ARBA00035025"/>
    </source>
</evidence>
<dbReference type="PANTHER" id="PTHR21404:SF3">
    <property type="entry name" value="SMALL RNA 2'-O-METHYLTRANSFERASE"/>
    <property type="match status" value="1"/>
</dbReference>